<evidence type="ECO:0000256" key="1">
    <source>
        <dbReference type="SAM" id="Phobius"/>
    </source>
</evidence>
<dbReference type="Proteomes" id="UP001159179">
    <property type="component" value="Unassembled WGS sequence"/>
</dbReference>
<keyword evidence="1" id="KW-0472">Membrane</keyword>
<organism evidence="2 3">
    <name type="scientific">Heyndrickxia oleronia</name>
    <dbReference type="NCBI Taxonomy" id="38875"/>
    <lineage>
        <taxon>Bacteria</taxon>
        <taxon>Bacillati</taxon>
        <taxon>Bacillota</taxon>
        <taxon>Bacilli</taxon>
        <taxon>Bacillales</taxon>
        <taxon>Bacillaceae</taxon>
        <taxon>Heyndrickxia</taxon>
    </lineage>
</organism>
<feature type="transmembrane region" description="Helical" evidence="1">
    <location>
        <begin position="39"/>
        <end position="56"/>
    </location>
</feature>
<dbReference type="AlphaFoldDB" id="A0AAW6T2R1"/>
<sequence length="220" mass="26261">MKQIKKKQLEIKSNGKQLYKNRKRISLFLNWLKVLDKKLSGWKVVPIIAIGLYLLVKYPIPNLLFAFILLIIAMMIAFMMVMKYENPKDFDEDELKPIQKRKTKLLRLIDYRYQPISISLVLFTSIIIYYSLFNPYGVLHDYESIDTSSRYAISLPQLVQLLIFPIYYSLFLYISHNYNFLGFQKIYVSKNKVIWIYFFEIIVCGPAFLIWIISLIDFMF</sequence>
<gene>
    <name evidence="2" type="ORF">P5X88_18775</name>
</gene>
<keyword evidence="1" id="KW-1133">Transmembrane helix</keyword>
<comment type="caution">
    <text evidence="2">The sequence shown here is derived from an EMBL/GenBank/DDBJ whole genome shotgun (WGS) entry which is preliminary data.</text>
</comment>
<protein>
    <submittedName>
        <fullName evidence="2">Uncharacterized protein</fullName>
    </submittedName>
</protein>
<feature type="transmembrane region" description="Helical" evidence="1">
    <location>
        <begin position="152"/>
        <end position="174"/>
    </location>
</feature>
<accession>A0AAW6T2R1</accession>
<keyword evidence="1" id="KW-0812">Transmembrane</keyword>
<evidence type="ECO:0000313" key="3">
    <source>
        <dbReference type="Proteomes" id="UP001159179"/>
    </source>
</evidence>
<feature type="transmembrane region" description="Helical" evidence="1">
    <location>
        <begin position="62"/>
        <end position="81"/>
    </location>
</feature>
<evidence type="ECO:0000313" key="2">
    <source>
        <dbReference type="EMBL" id="MDH5162979.1"/>
    </source>
</evidence>
<reference evidence="2" key="1">
    <citation type="submission" date="2023-03" db="EMBL/GenBank/DDBJ databases">
        <title>Bacterial isolates from washroom surfaces on a university campus.</title>
        <authorList>
            <person name="Holman D.B."/>
            <person name="Gzyl K.E."/>
            <person name="Taheri A.E."/>
        </authorList>
    </citation>
    <scope>NUCLEOTIDE SEQUENCE</scope>
    <source>
        <strain evidence="2">RD03</strain>
    </source>
</reference>
<feature type="transmembrane region" description="Helical" evidence="1">
    <location>
        <begin position="194"/>
        <end position="216"/>
    </location>
</feature>
<feature type="transmembrane region" description="Helical" evidence="1">
    <location>
        <begin position="111"/>
        <end position="132"/>
    </location>
</feature>
<name>A0AAW6T2R1_9BACI</name>
<proteinExistence type="predicted"/>
<dbReference type="EMBL" id="JAROYP010000012">
    <property type="protein sequence ID" value="MDH5162979.1"/>
    <property type="molecule type" value="Genomic_DNA"/>
</dbReference>